<dbReference type="Pfam" id="PF01464">
    <property type="entry name" value="SLT"/>
    <property type="match status" value="1"/>
</dbReference>
<reference evidence="2 3" key="1">
    <citation type="submission" date="2016-02" db="EMBL/GenBank/DDBJ databases">
        <title>Complete genome sequence of a polyvalent bacteriophage, SEGD1, simultaneously inhibiting both Salmonella enterica and Escherichia coli O157:H7.</title>
        <authorList>
            <person name="Fan J."/>
            <person name="Ma J."/>
        </authorList>
    </citation>
    <scope>NUCLEOTIDE SEQUENCE [LARGE SCALE GENOMIC DNA]</scope>
</reference>
<name>A0A142IIR0_9CAUD</name>
<evidence type="ECO:0000313" key="3">
    <source>
        <dbReference type="Proteomes" id="UP000223976"/>
    </source>
</evidence>
<evidence type="ECO:0000259" key="1">
    <source>
        <dbReference type="Pfam" id="PF01464"/>
    </source>
</evidence>
<dbReference type="Proteomes" id="UP000223976">
    <property type="component" value="Segment"/>
</dbReference>
<organism evidence="2 3">
    <name type="scientific">Enterobacteria phage SEGD1</name>
    <dbReference type="NCBI Taxonomy" id="1805456"/>
    <lineage>
        <taxon>Viruses</taxon>
        <taxon>Duplodnaviria</taxon>
        <taxon>Heunggongvirae</taxon>
        <taxon>Uroviricota</taxon>
        <taxon>Caudoviricetes</taxon>
        <taxon>Chimalliviridae</taxon>
        <taxon>Seoulvirus</taxon>
        <taxon>Seoulvirus SPN3US</taxon>
    </lineage>
</organism>
<accession>A0A142IIR0</accession>
<dbReference type="SUPFAM" id="SSF53955">
    <property type="entry name" value="Lysozyme-like"/>
    <property type="match status" value="1"/>
</dbReference>
<dbReference type="InterPro" id="IPR023346">
    <property type="entry name" value="Lysozyme-like_dom_sf"/>
</dbReference>
<feature type="domain" description="Transglycosylase SLT" evidence="1">
    <location>
        <begin position="46"/>
        <end position="167"/>
    </location>
</feature>
<dbReference type="Gene3D" id="1.10.530.10">
    <property type="match status" value="1"/>
</dbReference>
<dbReference type="EMBL" id="KU726251">
    <property type="protein sequence ID" value="AMR59848.1"/>
    <property type="molecule type" value="Genomic_DNA"/>
</dbReference>
<proteinExistence type="predicted"/>
<sequence length="240" mass="26898">MFRTILFLLVAVTTFNSNASYQSTSNKHQKEFVLIQDQFNEIKPLIVSASQKQGVHAGMLATTIYRESRFNKNVGKNKSSSASSVVQMTTGTKRSMIRLYGKHLNIPKNADLNKPKYAVQLAAVYMKHIEDHLTKQLKRKPSTAEIALGYRFGESAAVAMIKKKSSVGKRWMDSYRKDAAFYGAKMTPPKAETRQLAFAKEDRDQRVAELQKIWDTLYSKVSPAAGTLLANNTIMKGALL</sequence>
<gene>
    <name evidence="2" type="ORF">SEGD1_201</name>
</gene>
<protein>
    <submittedName>
        <fullName evidence="2">Putative endolysin</fullName>
    </submittedName>
</protein>
<evidence type="ECO:0000313" key="2">
    <source>
        <dbReference type="EMBL" id="AMR59848.1"/>
    </source>
</evidence>
<dbReference type="InterPro" id="IPR008258">
    <property type="entry name" value="Transglycosylase_SLT_dom_1"/>
</dbReference>